<feature type="domain" description="Choice-of-anchor I" evidence="2">
    <location>
        <begin position="122"/>
        <end position="533"/>
    </location>
</feature>
<dbReference type="EMBL" id="JAFCMP010000106">
    <property type="protein sequence ID" value="KAG5186700.1"/>
    <property type="molecule type" value="Genomic_DNA"/>
</dbReference>
<dbReference type="InterPro" id="IPR015943">
    <property type="entry name" value="WD40/YVTN_repeat-like_dom_sf"/>
</dbReference>
<accession>A0A836CHF6</accession>
<dbReference type="PANTHER" id="PTHR46928:SF1">
    <property type="entry name" value="MESENCHYME-SPECIFIC CELL SURFACE GLYCOPROTEIN"/>
    <property type="match status" value="1"/>
</dbReference>
<dbReference type="SUPFAM" id="SSF50974">
    <property type="entry name" value="Nitrous oxide reductase, N-terminal domain"/>
    <property type="match status" value="1"/>
</dbReference>
<dbReference type="Proteomes" id="UP000664859">
    <property type="component" value="Unassembled WGS sequence"/>
</dbReference>
<dbReference type="InterPro" id="IPR011044">
    <property type="entry name" value="Quino_amine_DH_bsu"/>
</dbReference>
<dbReference type="AlphaFoldDB" id="A0A836CHF6"/>
<dbReference type="Gene3D" id="2.130.10.10">
    <property type="entry name" value="YVTN repeat-like/Quinoprotein amine dehydrogenase"/>
    <property type="match status" value="1"/>
</dbReference>
<dbReference type="InterPro" id="IPR052956">
    <property type="entry name" value="Mesenchyme-surface_protein"/>
</dbReference>
<keyword evidence="4" id="KW-1185">Reference proteome</keyword>
<dbReference type="SUPFAM" id="SSF50969">
    <property type="entry name" value="YVTN repeat-like/Quinoprotein amine dehydrogenase"/>
    <property type="match status" value="1"/>
</dbReference>
<dbReference type="OrthoDB" id="39714at2759"/>
<dbReference type="Pfam" id="PF22494">
    <property type="entry name" value="choice_anch_I"/>
    <property type="match status" value="1"/>
</dbReference>
<evidence type="ECO:0000313" key="3">
    <source>
        <dbReference type="EMBL" id="KAG5186700.1"/>
    </source>
</evidence>
<proteinExistence type="predicted"/>
<dbReference type="NCBIfam" id="NF038117">
    <property type="entry name" value="choice_anch_I"/>
    <property type="match status" value="1"/>
</dbReference>
<dbReference type="InterPro" id="IPR055188">
    <property type="entry name" value="Choice_anch_I"/>
</dbReference>
<evidence type="ECO:0000256" key="1">
    <source>
        <dbReference type="SAM" id="SignalP"/>
    </source>
</evidence>
<name>A0A836CHF6_9STRA</name>
<evidence type="ECO:0000259" key="2">
    <source>
        <dbReference type="Pfam" id="PF22494"/>
    </source>
</evidence>
<comment type="caution">
    <text evidence="3">The sequence shown here is derived from an EMBL/GenBank/DDBJ whole genome shotgun (WGS) entry which is preliminary data.</text>
</comment>
<feature type="chain" id="PRO_5032809777" description="Choice-of-anchor I domain-containing protein" evidence="1">
    <location>
        <begin position="21"/>
        <end position="573"/>
    </location>
</feature>
<dbReference type="InterPro" id="IPR011045">
    <property type="entry name" value="N2O_reductase_N"/>
</dbReference>
<evidence type="ECO:0000313" key="4">
    <source>
        <dbReference type="Proteomes" id="UP000664859"/>
    </source>
</evidence>
<protein>
    <recommendedName>
        <fullName evidence="2">Choice-of-anchor I domain-containing protein</fullName>
    </recommendedName>
</protein>
<feature type="signal peptide" evidence="1">
    <location>
        <begin position="1"/>
        <end position="20"/>
    </location>
</feature>
<keyword evidence="1" id="KW-0732">Signal</keyword>
<organism evidence="3 4">
    <name type="scientific">Tribonema minus</name>
    <dbReference type="NCBI Taxonomy" id="303371"/>
    <lineage>
        <taxon>Eukaryota</taxon>
        <taxon>Sar</taxon>
        <taxon>Stramenopiles</taxon>
        <taxon>Ochrophyta</taxon>
        <taxon>PX clade</taxon>
        <taxon>Xanthophyceae</taxon>
        <taxon>Tribonematales</taxon>
        <taxon>Tribonemataceae</taxon>
        <taxon>Tribonema</taxon>
    </lineage>
</organism>
<reference evidence="3" key="1">
    <citation type="submission" date="2021-02" db="EMBL/GenBank/DDBJ databases">
        <title>First Annotated Genome of the Yellow-green Alga Tribonema minus.</title>
        <authorList>
            <person name="Mahan K.M."/>
        </authorList>
    </citation>
    <scope>NUCLEOTIDE SEQUENCE</scope>
    <source>
        <strain evidence="3">UTEX B ZZ1240</strain>
    </source>
</reference>
<dbReference type="PANTHER" id="PTHR46928">
    <property type="entry name" value="MESENCHYME-SPECIFIC CELL SURFACE GLYCOPROTEIN"/>
    <property type="match status" value="1"/>
</dbReference>
<sequence>MAWTALFMAVLAGADRLAHAAVCGNVGPKLVRVSGEYSKTPNSGLESAAYDKDSELWFATTNGNNGKSCSLCMTQATSDTGQMVCFICKFEQCKSSEHNHDKARLRSRAAGRVSASTSVPFLEVWNFADRALPRYVRTIDLSGSSPSPVAPTSVASKHGLLAVAINVNDGASPGLVQIGKPNVLGTSSALLVDVGYLPDMVTFTPNGTTVLVANEGERQSGFDPDGSITCIRLDNRGSRLTYTKSTATFRAADGVTIPLGVRIFPENHATPEKDIEPEYIAITADSKTAYVTLQENNAVAKLDVASCKVTDIFPLGTIDYSQVRFDPSDKNGIKLSTYDNPIVKGIFMPDTIGTFSVNGKPYFAIANEGDARSGEEQPAKILQQNTAEVKDTSRLEITLVDANGNAVPVAPATTVYSFGGRSMSIHDGTTGAQVFNSRDAIETLLAEPAYSAFYNSAHDKLDPDNRSEKKGPEPEGLLAAKVCGKQLVFVALERAGGVMVWDASNPTAAVCTDYVNSRVDAVGMARDAGPETIQLLPGDDLYEAYIAVPFEIGNHEHAPATGSGSFSIFGITC</sequence>
<gene>
    <name evidence="3" type="ORF">JKP88DRAFT_254410</name>
</gene>